<accession>U3BKQ8</accession>
<dbReference type="eggNOG" id="COG2055">
    <property type="taxonomic scope" value="Bacteria"/>
</dbReference>
<evidence type="ECO:0000313" key="2">
    <source>
        <dbReference type="Proteomes" id="UP000016570"/>
    </source>
</evidence>
<organism evidence="1 2">
    <name type="scientific">Vibrio proteolyticus NBRC 13287</name>
    <dbReference type="NCBI Taxonomy" id="1219065"/>
    <lineage>
        <taxon>Bacteria</taxon>
        <taxon>Pseudomonadati</taxon>
        <taxon>Pseudomonadota</taxon>
        <taxon>Gammaproteobacteria</taxon>
        <taxon>Vibrionales</taxon>
        <taxon>Vibrionaceae</taxon>
        <taxon>Vibrio</taxon>
    </lineage>
</organism>
<dbReference type="STRING" id="1219065.VPR01S_07_00120"/>
<comment type="caution">
    <text evidence="1">The sequence shown here is derived from an EMBL/GenBank/DDBJ whole genome shotgun (WGS) entry which is preliminary data.</text>
</comment>
<protein>
    <recommendedName>
        <fullName evidence="3">DUF3726 domain-containing protein</fullName>
    </recommendedName>
</protein>
<dbReference type="RefSeq" id="WP_021705188.1">
    <property type="nucleotide sequence ID" value="NZ_BATJ01000007.1"/>
</dbReference>
<proteinExistence type="predicted"/>
<dbReference type="InterPro" id="IPR022201">
    <property type="entry name" value="DUF3726"/>
</dbReference>
<evidence type="ECO:0008006" key="3">
    <source>
        <dbReference type="Google" id="ProtNLM"/>
    </source>
</evidence>
<dbReference type="Pfam" id="PF12525">
    <property type="entry name" value="DUF3726"/>
    <property type="match status" value="1"/>
</dbReference>
<gene>
    <name evidence="1" type="ORF">VPR01S_07_00120</name>
</gene>
<dbReference type="Proteomes" id="UP000016570">
    <property type="component" value="Unassembled WGS sequence"/>
</dbReference>
<sequence>MIVSHNELVAAVNRAFLGMRRHCGEADLIANMVADLQMVGLGGVRHFNNASTFLNLDSDCAVSINKHTESSIDVSLNNSSVACHLPVVLDFALEKMINNKSATIILRQCHNRWLAYSELVKLSSKGIACRAQWVNGSSPKRTLYVLNRGHVAPEVFFSEQVNEDHGADSHSMIIELSVYDFDIEVSSQGYSTHIEGEELNLVQAESWEKGIFVDDAEWEVLKQTATVFLVENSERSIQGAGEQQTYNLMAN</sequence>
<dbReference type="EMBL" id="BATJ01000007">
    <property type="protein sequence ID" value="GAD67213.1"/>
    <property type="molecule type" value="Genomic_DNA"/>
</dbReference>
<evidence type="ECO:0000313" key="1">
    <source>
        <dbReference type="EMBL" id="GAD67213.1"/>
    </source>
</evidence>
<name>U3BKQ8_VIBPR</name>
<keyword evidence="2" id="KW-1185">Reference proteome</keyword>
<dbReference type="AlphaFoldDB" id="U3BKQ8"/>
<reference evidence="1 2" key="1">
    <citation type="submission" date="2013-09" db="EMBL/GenBank/DDBJ databases">
        <title>Whole genome shotgun sequence of Vibrio proteolyticus NBRC 13287.</title>
        <authorList>
            <person name="Isaki S."/>
            <person name="Hosoyama A."/>
            <person name="Numata M."/>
            <person name="Hashimoto M."/>
            <person name="Hosoyama Y."/>
            <person name="Tsuchikane K."/>
            <person name="Noguchi M."/>
            <person name="Hirakata S."/>
            <person name="Ichikawa N."/>
            <person name="Ohji S."/>
            <person name="Yamazoe A."/>
            <person name="Fujita N."/>
        </authorList>
    </citation>
    <scope>NUCLEOTIDE SEQUENCE [LARGE SCALE GENOMIC DNA]</scope>
    <source>
        <strain evidence="1 2">NBRC 13287</strain>
    </source>
</reference>